<dbReference type="SUPFAM" id="SSF48452">
    <property type="entry name" value="TPR-like"/>
    <property type="match status" value="1"/>
</dbReference>
<proteinExistence type="inferred from homology"/>
<keyword evidence="3" id="KW-0732">Signal</keyword>
<accession>A0ABY5YFQ5</accession>
<evidence type="ECO:0000256" key="4">
    <source>
        <dbReference type="ARBA" id="ARBA00023136"/>
    </source>
</evidence>
<reference evidence="7" key="1">
    <citation type="submission" date="2022-09" db="EMBL/GenBank/DDBJ databases">
        <title>Maribacter litopenaei sp. nov., isolated from the intestinal tract of the Pacific White Shrimp, Litopenaeus vannamei.</title>
        <authorList>
            <person name="Kim S.Y."/>
            <person name="Hwang C.Y."/>
        </authorList>
    </citation>
    <scope>NUCLEOTIDE SEQUENCE</scope>
    <source>
        <strain evidence="7">HL-LV01</strain>
    </source>
</reference>
<evidence type="ECO:0000313" key="7">
    <source>
        <dbReference type="EMBL" id="UWX56671.1"/>
    </source>
</evidence>
<evidence type="ECO:0000313" key="8">
    <source>
        <dbReference type="Proteomes" id="UP001059209"/>
    </source>
</evidence>
<comment type="subcellular location">
    <subcellularLocation>
        <location evidence="1">Cell outer membrane</location>
    </subcellularLocation>
</comment>
<dbReference type="InterPro" id="IPR011990">
    <property type="entry name" value="TPR-like_helical_dom_sf"/>
</dbReference>
<sequence length="67" mass="7848">MKATATLKAGATPHVPYRYDPAVYDYTYNVVDNNDNETRSWDDKMYFMPISRNEINRNNLLIQNPGY</sequence>
<comment type="similarity">
    <text evidence="2">Belongs to the SusD family.</text>
</comment>
<name>A0ABY5YFQ5_9FLAO</name>
<evidence type="ECO:0000259" key="6">
    <source>
        <dbReference type="Pfam" id="PF07980"/>
    </source>
</evidence>
<keyword evidence="5" id="KW-0998">Cell outer membrane</keyword>
<organism evidence="7 8">
    <name type="scientific">Maribacter litopenaei</name>
    <dbReference type="NCBI Taxonomy" id="2976127"/>
    <lineage>
        <taxon>Bacteria</taxon>
        <taxon>Pseudomonadati</taxon>
        <taxon>Bacteroidota</taxon>
        <taxon>Flavobacteriia</taxon>
        <taxon>Flavobacteriales</taxon>
        <taxon>Flavobacteriaceae</taxon>
        <taxon>Maribacter</taxon>
    </lineage>
</organism>
<evidence type="ECO:0000256" key="3">
    <source>
        <dbReference type="ARBA" id="ARBA00022729"/>
    </source>
</evidence>
<dbReference type="EMBL" id="CP104205">
    <property type="protein sequence ID" value="UWX56671.1"/>
    <property type="molecule type" value="Genomic_DNA"/>
</dbReference>
<dbReference type="Gene3D" id="1.25.40.390">
    <property type="match status" value="1"/>
</dbReference>
<keyword evidence="8" id="KW-1185">Reference proteome</keyword>
<evidence type="ECO:0000256" key="2">
    <source>
        <dbReference type="ARBA" id="ARBA00006275"/>
    </source>
</evidence>
<dbReference type="InterPro" id="IPR012944">
    <property type="entry name" value="SusD_RagB_dom"/>
</dbReference>
<dbReference type="Proteomes" id="UP001059209">
    <property type="component" value="Chromosome"/>
</dbReference>
<gene>
    <name evidence="7" type="ORF">NYZ99_00635</name>
</gene>
<evidence type="ECO:0000256" key="5">
    <source>
        <dbReference type="ARBA" id="ARBA00023237"/>
    </source>
</evidence>
<keyword evidence="4" id="KW-0472">Membrane</keyword>
<evidence type="ECO:0000256" key="1">
    <source>
        <dbReference type="ARBA" id="ARBA00004442"/>
    </source>
</evidence>
<dbReference type="Pfam" id="PF07980">
    <property type="entry name" value="SusD_RagB"/>
    <property type="match status" value="1"/>
</dbReference>
<protein>
    <submittedName>
        <fullName evidence="7">RagB/SusD family nutrient uptake outer membrane protein</fullName>
    </submittedName>
</protein>
<feature type="domain" description="RagB/SusD" evidence="6">
    <location>
        <begin position="24"/>
        <end position="67"/>
    </location>
</feature>